<reference evidence="1" key="1">
    <citation type="submission" date="2012-05" db="EMBL/GenBank/DDBJ databases">
        <authorList>
            <person name="Krishnakumar V."/>
            <person name="Cheung F."/>
            <person name="Xiao Y."/>
            <person name="Chan A."/>
            <person name="Moskal W.A."/>
            <person name="Town C.D."/>
        </authorList>
    </citation>
    <scope>NUCLEOTIDE SEQUENCE</scope>
</reference>
<protein>
    <submittedName>
        <fullName evidence="1">Uncharacterized protein</fullName>
    </submittedName>
</protein>
<name>I3ST21_MEDTR</name>
<proteinExistence type="evidence at transcript level"/>
<accession>I3ST21</accession>
<sequence length="75" mass="8872">MAFIKEPCLMKFNDPICLKETLVRIYSTKKHKNEAMNEMQLLTLTSHATYAMHTFIFKVCCISKPMEYTLLQVYF</sequence>
<dbReference type="AlphaFoldDB" id="I3ST21"/>
<organism evidence="1">
    <name type="scientific">Medicago truncatula</name>
    <name type="common">Barrel medic</name>
    <name type="synonym">Medicago tribuloides</name>
    <dbReference type="NCBI Taxonomy" id="3880"/>
    <lineage>
        <taxon>Eukaryota</taxon>
        <taxon>Viridiplantae</taxon>
        <taxon>Streptophyta</taxon>
        <taxon>Embryophyta</taxon>
        <taxon>Tracheophyta</taxon>
        <taxon>Spermatophyta</taxon>
        <taxon>Magnoliopsida</taxon>
        <taxon>eudicotyledons</taxon>
        <taxon>Gunneridae</taxon>
        <taxon>Pentapetalae</taxon>
        <taxon>rosids</taxon>
        <taxon>fabids</taxon>
        <taxon>Fabales</taxon>
        <taxon>Fabaceae</taxon>
        <taxon>Papilionoideae</taxon>
        <taxon>50 kb inversion clade</taxon>
        <taxon>NPAAA clade</taxon>
        <taxon>Hologalegina</taxon>
        <taxon>IRL clade</taxon>
        <taxon>Trifolieae</taxon>
        <taxon>Medicago</taxon>
    </lineage>
</organism>
<evidence type="ECO:0000313" key="1">
    <source>
        <dbReference type="EMBL" id="AFK43413.1"/>
    </source>
</evidence>
<dbReference type="EMBL" id="BT143619">
    <property type="protein sequence ID" value="AFK43413.1"/>
    <property type="molecule type" value="mRNA"/>
</dbReference>